<feature type="compositionally biased region" description="Basic and acidic residues" evidence="1">
    <location>
        <begin position="28"/>
        <end position="45"/>
    </location>
</feature>
<evidence type="ECO:0000256" key="1">
    <source>
        <dbReference type="SAM" id="MobiDB-lite"/>
    </source>
</evidence>
<name>A0ABN1XTC5_9ACTN</name>
<dbReference type="EMBL" id="BAAAKJ010000087">
    <property type="protein sequence ID" value="GAA1389699.1"/>
    <property type="molecule type" value="Genomic_DNA"/>
</dbReference>
<feature type="compositionally biased region" description="Low complexity" evidence="1">
    <location>
        <begin position="123"/>
        <end position="136"/>
    </location>
</feature>
<feature type="compositionally biased region" description="Basic and acidic residues" evidence="1">
    <location>
        <begin position="8"/>
        <end position="17"/>
    </location>
</feature>
<gene>
    <name evidence="2" type="ORF">GCM10009639_17630</name>
</gene>
<feature type="region of interest" description="Disordered" evidence="1">
    <location>
        <begin position="97"/>
        <end position="137"/>
    </location>
</feature>
<feature type="region of interest" description="Disordered" evidence="1">
    <location>
        <begin position="1"/>
        <end position="60"/>
    </location>
</feature>
<proteinExistence type="predicted"/>
<protein>
    <submittedName>
        <fullName evidence="2">Uncharacterized protein</fullName>
    </submittedName>
</protein>
<evidence type="ECO:0000313" key="2">
    <source>
        <dbReference type="EMBL" id="GAA1389699.1"/>
    </source>
</evidence>
<sequence length="160" mass="16224">MELGGAQRGERDARPGDDPLGGVLGPEVAERHPVGSDHRDVDEVPHPGPAGGVDQGAGGGLVVLGVAGQVQHHLGAGHRPVDALPRQQVAGQVADAVGGRAGVAGEHPDVPAGRPQQRHHVPAEGAGAAGHQDGGAARVGLVRHDRLSFAGRRPGLRWSR</sequence>
<dbReference type="Proteomes" id="UP001499863">
    <property type="component" value="Unassembled WGS sequence"/>
</dbReference>
<feature type="compositionally biased region" description="Gly residues" evidence="1">
    <location>
        <begin position="49"/>
        <end position="60"/>
    </location>
</feature>
<evidence type="ECO:0000313" key="3">
    <source>
        <dbReference type="Proteomes" id="UP001499863"/>
    </source>
</evidence>
<reference evidence="2 3" key="1">
    <citation type="journal article" date="2019" name="Int. J. Syst. Evol. Microbiol.">
        <title>The Global Catalogue of Microorganisms (GCM) 10K type strain sequencing project: providing services to taxonomists for standard genome sequencing and annotation.</title>
        <authorList>
            <consortium name="The Broad Institute Genomics Platform"/>
            <consortium name="The Broad Institute Genome Sequencing Center for Infectious Disease"/>
            <person name="Wu L."/>
            <person name="Ma J."/>
        </authorList>
    </citation>
    <scope>NUCLEOTIDE SEQUENCE [LARGE SCALE GENOMIC DNA]</scope>
    <source>
        <strain evidence="2 3">JCM 12393</strain>
    </source>
</reference>
<keyword evidence="3" id="KW-1185">Reference proteome</keyword>
<organism evidence="2 3">
    <name type="scientific">Kitasatospora putterlickiae</name>
    <dbReference type="NCBI Taxonomy" id="221725"/>
    <lineage>
        <taxon>Bacteria</taxon>
        <taxon>Bacillati</taxon>
        <taxon>Actinomycetota</taxon>
        <taxon>Actinomycetes</taxon>
        <taxon>Kitasatosporales</taxon>
        <taxon>Streptomycetaceae</taxon>
        <taxon>Kitasatospora</taxon>
    </lineage>
</organism>
<accession>A0ABN1XTC5</accession>
<comment type="caution">
    <text evidence="2">The sequence shown here is derived from an EMBL/GenBank/DDBJ whole genome shotgun (WGS) entry which is preliminary data.</text>
</comment>